<dbReference type="Gene3D" id="3.40.50.1000">
    <property type="entry name" value="HAD superfamily/HAD-like"/>
    <property type="match status" value="1"/>
</dbReference>
<dbReference type="Proteomes" id="UP000233551">
    <property type="component" value="Unassembled WGS sequence"/>
</dbReference>
<dbReference type="EMBL" id="PGOL01042829">
    <property type="protein sequence ID" value="PKH93969.1"/>
    <property type="molecule type" value="Genomic_DNA"/>
</dbReference>
<dbReference type="InterPro" id="IPR023214">
    <property type="entry name" value="HAD_sf"/>
</dbReference>
<dbReference type="InterPro" id="IPR036412">
    <property type="entry name" value="HAD-like_sf"/>
</dbReference>
<dbReference type="SUPFAM" id="SSF56784">
    <property type="entry name" value="HAD-like"/>
    <property type="match status" value="1"/>
</dbReference>
<keyword evidence="4" id="KW-1185">Reference proteome</keyword>
<keyword evidence="1" id="KW-0479">Metal-binding</keyword>
<evidence type="ECO:0000313" key="3">
    <source>
        <dbReference type="EMBL" id="PKH93969.1"/>
    </source>
</evidence>
<dbReference type="GO" id="GO:0046872">
    <property type="term" value="F:metal ion binding"/>
    <property type="evidence" value="ECO:0007669"/>
    <property type="project" value="UniProtKB-KW"/>
</dbReference>
<dbReference type="AlphaFoldDB" id="A0A2I0H200"/>
<accession>A0A2I0H200</accession>
<protein>
    <submittedName>
        <fullName evidence="3">Uncharacterized protein</fullName>
    </submittedName>
</protein>
<evidence type="ECO:0000256" key="1">
    <source>
        <dbReference type="ARBA" id="ARBA00022723"/>
    </source>
</evidence>
<feature type="region of interest" description="Disordered" evidence="2">
    <location>
        <begin position="74"/>
        <end position="95"/>
    </location>
</feature>
<name>A0A2I0H200_PUNGR</name>
<evidence type="ECO:0000256" key="2">
    <source>
        <dbReference type="SAM" id="MobiDB-lite"/>
    </source>
</evidence>
<organism evidence="3 4">
    <name type="scientific">Punica granatum</name>
    <name type="common">Pomegranate</name>
    <dbReference type="NCBI Taxonomy" id="22663"/>
    <lineage>
        <taxon>Eukaryota</taxon>
        <taxon>Viridiplantae</taxon>
        <taxon>Streptophyta</taxon>
        <taxon>Embryophyta</taxon>
        <taxon>Tracheophyta</taxon>
        <taxon>Spermatophyta</taxon>
        <taxon>Magnoliopsida</taxon>
        <taxon>eudicotyledons</taxon>
        <taxon>Gunneridae</taxon>
        <taxon>Pentapetalae</taxon>
        <taxon>rosids</taxon>
        <taxon>malvids</taxon>
        <taxon>Myrtales</taxon>
        <taxon>Lythraceae</taxon>
        <taxon>Punica</taxon>
    </lineage>
</organism>
<dbReference type="PANTHER" id="PTHR46594">
    <property type="entry name" value="P-TYPE CATION-TRANSPORTING ATPASE"/>
    <property type="match status" value="1"/>
</dbReference>
<evidence type="ECO:0000313" key="4">
    <source>
        <dbReference type="Proteomes" id="UP000233551"/>
    </source>
</evidence>
<dbReference type="PANTHER" id="PTHR46594:SF4">
    <property type="entry name" value="P-TYPE CATION-TRANSPORTING ATPASE"/>
    <property type="match status" value="1"/>
</dbReference>
<feature type="non-terminal residue" evidence="3">
    <location>
        <position position="1"/>
    </location>
</feature>
<sequence>FGLYCCNGKAAEVGMAIGAGTDIAIEAPDIALKKSNLKDVLTAIDLSWKIFSRIRLNYMWALTSSVSQLLLGPSSPAQGSGCHHGSLGLLRPPPQ</sequence>
<gene>
    <name evidence="3" type="ORF">CRG98_049792</name>
</gene>
<reference evidence="3 4" key="1">
    <citation type="submission" date="2017-11" db="EMBL/GenBank/DDBJ databases">
        <title>De-novo sequencing of pomegranate (Punica granatum L.) genome.</title>
        <authorList>
            <person name="Akparov Z."/>
            <person name="Amiraslanov A."/>
            <person name="Hajiyeva S."/>
            <person name="Abbasov M."/>
            <person name="Kaur K."/>
            <person name="Hamwieh A."/>
            <person name="Solovyev V."/>
            <person name="Salamov A."/>
            <person name="Braich B."/>
            <person name="Kosarev P."/>
            <person name="Mahmoud A."/>
            <person name="Hajiyev E."/>
            <person name="Babayeva S."/>
            <person name="Izzatullayeva V."/>
            <person name="Mammadov A."/>
            <person name="Mammadov A."/>
            <person name="Sharifova S."/>
            <person name="Ojaghi J."/>
            <person name="Eynullazada K."/>
            <person name="Bayramov B."/>
            <person name="Abdulazimova A."/>
            <person name="Shahmuradov I."/>
        </authorList>
    </citation>
    <scope>NUCLEOTIDE SEQUENCE [LARGE SCALE GENOMIC DNA]</scope>
    <source>
        <strain evidence="4">cv. AG2017</strain>
        <tissue evidence="3">Leaf</tissue>
    </source>
</reference>
<proteinExistence type="predicted"/>
<comment type="caution">
    <text evidence="3">The sequence shown here is derived from an EMBL/GenBank/DDBJ whole genome shotgun (WGS) entry which is preliminary data.</text>
</comment>
<feature type="compositionally biased region" description="Low complexity" evidence="2">
    <location>
        <begin position="79"/>
        <end position="95"/>
    </location>
</feature>
<dbReference type="STRING" id="22663.A0A2I0H200"/>